<dbReference type="EMBL" id="JASAOG010000285">
    <property type="protein sequence ID" value="KAK0041179.1"/>
    <property type="molecule type" value="Genomic_DNA"/>
</dbReference>
<keyword evidence="2" id="KW-1185">Reference proteome</keyword>
<dbReference type="AlphaFoldDB" id="A0AAD8EWC3"/>
<evidence type="ECO:0000313" key="1">
    <source>
        <dbReference type="EMBL" id="KAK0041179.1"/>
    </source>
</evidence>
<evidence type="ECO:0000313" key="2">
    <source>
        <dbReference type="Proteomes" id="UP001233172"/>
    </source>
</evidence>
<dbReference type="Proteomes" id="UP001233172">
    <property type="component" value="Unassembled WGS sequence"/>
</dbReference>
<organism evidence="1 2">
    <name type="scientific">Biomphalaria pfeifferi</name>
    <name type="common">Bloodfluke planorb</name>
    <name type="synonym">Freshwater snail</name>
    <dbReference type="NCBI Taxonomy" id="112525"/>
    <lineage>
        <taxon>Eukaryota</taxon>
        <taxon>Metazoa</taxon>
        <taxon>Spiralia</taxon>
        <taxon>Lophotrochozoa</taxon>
        <taxon>Mollusca</taxon>
        <taxon>Gastropoda</taxon>
        <taxon>Heterobranchia</taxon>
        <taxon>Euthyneura</taxon>
        <taxon>Panpulmonata</taxon>
        <taxon>Hygrophila</taxon>
        <taxon>Lymnaeoidea</taxon>
        <taxon>Planorbidae</taxon>
        <taxon>Biomphalaria</taxon>
    </lineage>
</organism>
<name>A0AAD8EWC3_BIOPF</name>
<accession>A0AAD8EWC3</accession>
<sequence>MICCALMRFKAMGFKSCGSRLQMDDMMCTNEVQGYRWMICCALMRFKAMRLKSCGSRLPMDDMLCTNEVQG</sequence>
<proteinExistence type="predicted"/>
<protein>
    <submittedName>
        <fullName evidence="1">Uncharacterized protein</fullName>
    </submittedName>
</protein>
<reference evidence="1" key="2">
    <citation type="submission" date="2023-04" db="EMBL/GenBank/DDBJ databases">
        <authorList>
            <person name="Bu L."/>
            <person name="Lu L."/>
            <person name="Laidemitt M.R."/>
            <person name="Zhang S.M."/>
            <person name="Mutuku M."/>
            <person name="Mkoji G."/>
            <person name="Steinauer M."/>
            <person name="Loker E.S."/>
        </authorList>
    </citation>
    <scope>NUCLEOTIDE SEQUENCE</scope>
    <source>
        <strain evidence="1">KasaAsao</strain>
        <tissue evidence="1">Whole Snail</tissue>
    </source>
</reference>
<comment type="caution">
    <text evidence="1">The sequence shown here is derived from an EMBL/GenBank/DDBJ whole genome shotgun (WGS) entry which is preliminary data.</text>
</comment>
<gene>
    <name evidence="1" type="ORF">Bpfe_029394</name>
</gene>
<reference evidence="1" key="1">
    <citation type="journal article" date="2023" name="PLoS Negl. Trop. Dis.">
        <title>A genome sequence for Biomphalaria pfeifferi, the major vector snail for the human-infecting parasite Schistosoma mansoni.</title>
        <authorList>
            <person name="Bu L."/>
            <person name="Lu L."/>
            <person name="Laidemitt M.R."/>
            <person name="Zhang S.M."/>
            <person name="Mutuku M."/>
            <person name="Mkoji G."/>
            <person name="Steinauer M."/>
            <person name="Loker E.S."/>
        </authorList>
    </citation>
    <scope>NUCLEOTIDE SEQUENCE</scope>
    <source>
        <strain evidence="1">KasaAsao</strain>
    </source>
</reference>